<comment type="caution">
    <text evidence="11">The sequence shown here is derived from an EMBL/GenBank/DDBJ whole genome shotgun (WGS) entry which is preliminary data.</text>
</comment>
<keyword evidence="5" id="KW-0805">Transcription regulation</keyword>
<dbReference type="PANTHER" id="PTHR42713:SF3">
    <property type="entry name" value="TRANSCRIPTIONAL REGULATORY PROTEIN HPTR"/>
    <property type="match status" value="1"/>
</dbReference>
<dbReference type="Pfam" id="PF17853">
    <property type="entry name" value="GGDEF_2"/>
    <property type="match status" value="1"/>
</dbReference>
<dbReference type="EMBL" id="JAQQAL010000029">
    <property type="protein sequence ID" value="MDC7227643.1"/>
    <property type="molecule type" value="Genomic_DNA"/>
</dbReference>
<reference evidence="11 12" key="1">
    <citation type="submission" date="2022-12" db="EMBL/GenBank/DDBJ databases">
        <title>Metagenome assembled genome from gulf of manar.</title>
        <authorList>
            <person name="Kohli P."/>
            <person name="Pk S."/>
            <person name="Venkata Ramana C."/>
            <person name="Sasikala C."/>
        </authorList>
    </citation>
    <scope>NUCLEOTIDE SEQUENCE [LARGE SCALE GENOMIC DNA]</scope>
    <source>
        <strain evidence="11">JB008</strain>
    </source>
</reference>
<feature type="modified residue" description="4-aspartylphosphate" evidence="8">
    <location>
        <position position="59"/>
    </location>
</feature>
<keyword evidence="3 8" id="KW-0597">Phosphoprotein</keyword>
<dbReference type="InterPro" id="IPR018060">
    <property type="entry name" value="HTH_AraC"/>
</dbReference>
<evidence type="ECO:0000256" key="3">
    <source>
        <dbReference type="ARBA" id="ARBA00022553"/>
    </source>
</evidence>
<dbReference type="SUPFAM" id="SSF46689">
    <property type="entry name" value="Homeodomain-like"/>
    <property type="match status" value="1"/>
</dbReference>
<dbReference type="SMART" id="SM00342">
    <property type="entry name" value="HTH_ARAC"/>
    <property type="match status" value="1"/>
</dbReference>
<dbReference type="GO" id="GO:0003700">
    <property type="term" value="F:DNA-binding transcription factor activity"/>
    <property type="evidence" value="ECO:0007669"/>
    <property type="project" value="InterPro"/>
</dbReference>
<evidence type="ECO:0000256" key="1">
    <source>
        <dbReference type="ARBA" id="ARBA00004496"/>
    </source>
</evidence>
<dbReference type="InterPro" id="IPR041522">
    <property type="entry name" value="CdaR_GGDEF"/>
</dbReference>
<dbReference type="Pfam" id="PF12833">
    <property type="entry name" value="HTH_18"/>
    <property type="match status" value="1"/>
</dbReference>
<gene>
    <name evidence="11" type="ORF">PQJ61_12835</name>
</gene>
<dbReference type="PROSITE" id="PS01124">
    <property type="entry name" value="HTH_ARAC_FAMILY_2"/>
    <property type="match status" value="1"/>
</dbReference>
<comment type="subcellular location">
    <subcellularLocation>
        <location evidence="1">Cytoplasm</location>
    </subcellularLocation>
</comment>
<dbReference type="AlphaFoldDB" id="A0AAJ1MJL3"/>
<dbReference type="Proteomes" id="UP001221217">
    <property type="component" value="Unassembled WGS sequence"/>
</dbReference>
<name>A0AAJ1MJL3_9SPIO</name>
<keyword evidence="6" id="KW-0238">DNA-binding</keyword>
<evidence type="ECO:0000256" key="7">
    <source>
        <dbReference type="ARBA" id="ARBA00023163"/>
    </source>
</evidence>
<dbReference type="Pfam" id="PF00072">
    <property type="entry name" value="Response_reg"/>
    <property type="match status" value="1"/>
</dbReference>
<dbReference type="Gene3D" id="1.10.10.60">
    <property type="entry name" value="Homeodomain-like"/>
    <property type="match status" value="2"/>
</dbReference>
<evidence type="ECO:0000259" key="10">
    <source>
        <dbReference type="PROSITE" id="PS50110"/>
    </source>
</evidence>
<evidence type="ECO:0000259" key="9">
    <source>
        <dbReference type="PROSITE" id="PS01124"/>
    </source>
</evidence>
<evidence type="ECO:0000256" key="2">
    <source>
        <dbReference type="ARBA" id="ARBA00022490"/>
    </source>
</evidence>
<dbReference type="Gene3D" id="3.40.50.2300">
    <property type="match status" value="1"/>
</dbReference>
<dbReference type="PRINTS" id="PR00032">
    <property type="entry name" value="HTHARAC"/>
</dbReference>
<evidence type="ECO:0000256" key="8">
    <source>
        <dbReference type="PROSITE-ProRule" id="PRU00169"/>
    </source>
</evidence>
<dbReference type="InterPro" id="IPR011006">
    <property type="entry name" value="CheY-like_superfamily"/>
</dbReference>
<dbReference type="GO" id="GO:0005737">
    <property type="term" value="C:cytoplasm"/>
    <property type="evidence" value="ECO:0007669"/>
    <property type="project" value="UniProtKB-SubCell"/>
</dbReference>
<evidence type="ECO:0000256" key="4">
    <source>
        <dbReference type="ARBA" id="ARBA00023012"/>
    </source>
</evidence>
<dbReference type="CDD" id="cd17536">
    <property type="entry name" value="REC_YesN-like"/>
    <property type="match status" value="1"/>
</dbReference>
<dbReference type="InterPro" id="IPR051552">
    <property type="entry name" value="HptR"/>
</dbReference>
<keyword evidence="4" id="KW-0902">Two-component regulatory system</keyword>
<dbReference type="SMART" id="SM00448">
    <property type="entry name" value="REC"/>
    <property type="match status" value="1"/>
</dbReference>
<feature type="domain" description="HTH araC/xylS-type" evidence="9">
    <location>
        <begin position="439"/>
        <end position="538"/>
    </location>
</feature>
<dbReference type="PANTHER" id="PTHR42713">
    <property type="entry name" value="HISTIDINE KINASE-RELATED"/>
    <property type="match status" value="1"/>
</dbReference>
<dbReference type="GO" id="GO:0000160">
    <property type="term" value="P:phosphorelay signal transduction system"/>
    <property type="evidence" value="ECO:0007669"/>
    <property type="project" value="UniProtKB-KW"/>
</dbReference>
<evidence type="ECO:0000313" key="11">
    <source>
        <dbReference type="EMBL" id="MDC7227643.1"/>
    </source>
</evidence>
<dbReference type="InterPro" id="IPR020449">
    <property type="entry name" value="Tscrpt_reg_AraC-type_HTH"/>
</dbReference>
<protein>
    <submittedName>
        <fullName evidence="11">Response regulator</fullName>
    </submittedName>
</protein>
<dbReference type="InterPro" id="IPR009057">
    <property type="entry name" value="Homeodomain-like_sf"/>
</dbReference>
<sequence length="539" mass="62085">MSNGLYRFLLVDDEEIITRGISENIDWVSEGFEFLPPCSDGLEAIKSIDVNKPDVVLTDICMPEIDGIEVARHIYENHPETLTLILSGHDEFEYAQQAMSLQVMDFLLKPISSKTLKKHLAKIREVLKKRDERSDDREHLLSLVTKSRRAVTYRYLSRLLGGRLTRPEPELLSDDLGFFNKMECFSVICLEMDSRDILSQTESISPDLLFLTVEEACTEALIGQSDFAKITTPDNRIVVIIGRHHEQSLSREAVSTAARLIDAIKKLSQTTASAGIGEVVTRVEDVFKSYRQAVTALQHRLIAGDNNIFLFSPEESKDLELRMIFSQSRESIRRDIRTGKKEDAVNTCENFLNLLSSQPLKSRQARHEVIKFVSVIIEVVEEVRISDAQIDGVSFSDFLYRLMDVVSLSELERQLLIFFEQVEKVLEEKRESFPRKKLKEITKYIDDHFADSSISIENISEKFFISSGYLTKLFRQNLDQTFVEYVTKKRMERARELLKVSEMKNYQIAEQLGFKDPHYFSSSFKRYFGQTPSEYKNSI</sequence>
<keyword evidence="7" id="KW-0804">Transcription</keyword>
<dbReference type="PROSITE" id="PS50110">
    <property type="entry name" value="RESPONSE_REGULATORY"/>
    <property type="match status" value="1"/>
</dbReference>
<dbReference type="InterPro" id="IPR001789">
    <property type="entry name" value="Sig_transdc_resp-reg_receiver"/>
</dbReference>
<keyword evidence="2" id="KW-0963">Cytoplasm</keyword>
<dbReference type="SUPFAM" id="SSF52172">
    <property type="entry name" value="CheY-like"/>
    <property type="match status" value="1"/>
</dbReference>
<evidence type="ECO:0000256" key="5">
    <source>
        <dbReference type="ARBA" id="ARBA00023015"/>
    </source>
</evidence>
<feature type="domain" description="Response regulatory" evidence="10">
    <location>
        <begin position="7"/>
        <end position="124"/>
    </location>
</feature>
<organism evidence="11 12">
    <name type="scientific">Candidatus Thalassospirochaeta sargassi</name>
    <dbReference type="NCBI Taxonomy" id="3119039"/>
    <lineage>
        <taxon>Bacteria</taxon>
        <taxon>Pseudomonadati</taxon>
        <taxon>Spirochaetota</taxon>
        <taxon>Spirochaetia</taxon>
        <taxon>Spirochaetales</taxon>
        <taxon>Spirochaetaceae</taxon>
        <taxon>Candidatus Thalassospirochaeta</taxon>
    </lineage>
</organism>
<accession>A0AAJ1MJL3</accession>
<dbReference type="GO" id="GO:0043565">
    <property type="term" value="F:sequence-specific DNA binding"/>
    <property type="evidence" value="ECO:0007669"/>
    <property type="project" value="InterPro"/>
</dbReference>
<evidence type="ECO:0000313" key="12">
    <source>
        <dbReference type="Proteomes" id="UP001221217"/>
    </source>
</evidence>
<evidence type="ECO:0000256" key="6">
    <source>
        <dbReference type="ARBA" id="ARBA00023125"/>
    </source>
</evidence>
<proteinExistence type="predicted"/>